<organism evidence="2 3">
    <name type="scientific">Rhizopus microsporus</name>
    <dbReference type="NCBI Taxonomy" id="58291"/>
    <lineage>
        <taxon>Eukaryota</taxon>
        <taxon>Fungi</taxon>
        <taxon>Fungi incertae sedis</taxon>
        <taxon>Mucoromycota</taxon>
        <taxon>Mucoromycotina</taxon>
        <taxon>Mucoromycetes</taxon>
        <taxon>Mucorales</taxon>
        <taxon>Mucorineae</taxon>
        <taxon>Rhizopodaceae</taxon>
        <taxon>Rhizopus</taxon>
    </lineage>
</organism>
<proteinExistence type="predicted"/>
<dbReference type="InterPro" id="IPR029164">
    <property type="entry name" value="PIG-Y"/>
</dbReference>
<keyword evidence="1" id="KW-1133">Transmembrane helix</keyword>
<dbReference type="Pfam" id="PF15159">
    <property type="entry name" value="PIG-Y"/>
    <property type="match status" value="1"/>
</dbReference>
<gene>
    <name evidence="2" type="ORF">BCV71DRAFT_52352</name>
</gene>
<keyword evidence="1" id="KW-0472">Membrane</keyword>
<protein>
    <submittedName>
        <fullName evidence="2">Uncharacterized protein</fullName>
    </submittedName>
</protein>
<sequence length="108" mass="13197">MYRKRKPTISRQNMFQHVKRTSNTNNNELITVDNTYLYGYALLLTTFITFFISVYSIIASKYMPYTGNRLLDWIKQDNYYCLLVPITAIVWIYWILWNWMGMKFFRHN</sequence>
<dbReference type="OMA" id="TYLYGYA"/>
<reference evidence="2 3" key="1">
    <citation type="journal article" date="2016" name="Proc. Natl. Acad. Sci. U.S.A.">
        <title>Lipid metabolic changes in an early divergent fungus govern the establishment of a mutualistic symbiosis with endobacteria.</title>
        <authorList>
            <person name="Lastovetsky O.A."/>
            <person name="Gaspar M.L."/>
            <person name="Mondo S.J."/>
            <person name="LaButti K.M."/>
            <person name="Sandor L."/>
            <person name="Grigoriev I.V."/>
            <person name="Henry S.A."/>
            <person name="Pawlowska T.E."/>
        </authorList>
    </citation>
    <scope>NUCLEOTIDE SEQUENCE [LARGE SCALE GENOMIC DNA]</scope>
    <source>
        <strain evidence="2 3">ATCC 11559</strain>
    </source>
</reference>
<dbReference type="AlphaFoldDB" id="A0A1X0RR63"/>
<evidence type="ECO:0000256" key="1">
    <source>
        <dbReference type="SAM" id="Phobius"/>
    </source>
</evidence>
<dbReference type="PANTHER" id="PTHR36485">
    <property type="entry name" value="OS01G0939000 PROTEIN"/>
    <property type="match status" value="1"/>
</dbReference>
<evidence type="ECO:0000313" key="3">
    <source>
        <dbReference type="Proteomes" id="UP000242381"/>
    </source>
</evidence>
<dbReference type="Proteomes" id="UP000242381">
    <property type="component" value="Unassembled WGS sequence"/>
</dbReference>
<dbReference type="EMBL" id="KV921475">
    <property type="protein sequence ID" value="ORE14378.1"/>
    <property type="molecule type" value="Genomic_DNA"/>
</dbReference>
<dbReference type="PANTHER" id="PTHR36485:SF1">
    <property type="entry name" value="TRANSMEMBRANE PROTEIN"/>
    <property type="match status" value="1"/>
</dbReference>
<keyword evidence="1" id="KW-0812">Transmembrane</keyword>
<dbReference type="VEuPathDB" id="FungiDB:BCV72DRAFT_197216"/>
<accession>A0A1X0RR63</accession>
<feature type="transmembrane region" description="Helical" evidence="1">
    <location>
        <begin position="37"/>
        <end position="58"/>
    </location>
</feature>
<feature type="transmembrane region" description="Helical" evidence="1">
    <location>
        <begin position="79"/>
        <end position="100"/>
    </location>
</feature>
<name>A0A1X0RR63_RHIZD</name>
<evidence type="ECO:0000313" key="2">
    <source>
        <dbReference type="EMBL" id="ORE14378.1"/>
    </source>
</evidence>